<organism evidence="4 5">
    <name type="scientific">Talaromyces marneffei (strain ATCC 18224 / CBS 334.59 / QM 7333)</name>
    <name type="common">Penicillium marneffei</name>
    <dbReference type="NCBI Taxonomy" id="441960"/>
    <lineage>
        <taxon>Eukaryota</taxon>
        <taxon>Fungi</taxon>
        <taxon>Dikarya</taxon>
        <taxon>Ascomycota</taxon>
        <taxon>Pezizomycotina</taxon>
        <taxon>Eurotiomycetes</taxon>
        <taxon>Eurotiomycetidae</taxon>
        <taxon>Eurotiales</taxon>
        <taxon>Trichocomaceae</taxon>
        <taxon>Talaromyces</taxon>
        <taxon>Talaromyces sect. Talaromyces</taxon>
    </lineage>
</organism>
<evidence type="ECO:0000256" key="2">
    <source>
        <dbReference type="SAM" id="MobiDB-lite"/>
    </source>
</evidence>
<dbReference type="PANTHER" id="PTHR37543:SF1">
    <property type="entry name" value="CCCH ZINC FINGER DNA BINDING PROTEIN (AFU_ORTHOLOGUE AFUA_5G12760)"/>
    <property type="match status" value="1"/>
</dbReference>
<evidence type="ECO:0000313" key="5">
    <source>
        <dbReference type="Proteomes" id="UP000001294"/>
    </source>
</evidence>
<reference evidence="5" key="1">
    <citation type="journal article" date="2015" name="Genome Announc.">
        <title>Genome sequence of the AIDS-associated pathogen Penicillium marneffei (ATCC18224) and its near taxonomic relative Talaromyces stipitatus (ATCC10500).</title>
        <authorList>
            <person name="Nierman W.C."/>
            <person name="Fedorova-Abrams N.D."/>
            <person name="Andrianopoulos A."/>
        </authorList>
    </citation>
    <scope>NUCLEOTIDE SEQUENCE [LARGE SCALE GENOMIC DNA]</scope>
    <source>
        <strain evidence="5">ATCC 18224 / CBS 334.59 / QM 7333</strain>
    </source>
</reference>
<feature type="region of interest" description="Disordered" evidence="2">
    <location>
        <begin position="376"/>
        <end position="402"/>
    </location>
</feature>
<dbReference type="AlphaFoldDB" id="B6QTZ4"/>
<evidence type="ECO:0000313" key="4">
    <source>
        <dbReference type="EMBL" id="EEA19954.1"/>
    </source>
</evidence>
<protein>
    <recommendedName>
        <fullName evidence="3">DUF7923 domain-containing protein</fullName>
    </recommendedName>
</protein>
<dbReference type="PhylomeDB" id="B6QTZ4"/>
<keyword evidence="5" id="KW-1185">Reference proteome</keyword>
<dbReference type="OrthoDB" id="2270193at2759"/>
<dbReference type="Pfam" id="PF25540">
    <property type="entry name" value="DUF7923"/>
    <property type="match status" value="1"/>
</dbReference>
<feature type="coiled-coil region" evidence="1">
    <location>
        <begin position="26"/>
        <end position="67"/>
    </location>
</feature>
<feature type="domain" description="DUF7923" evidence="3">
    <location>
        <begin position="76"/>
        <end position="257"/>
    </location>
</feature>
<name>B6QTZ4_TALMQ</name>
<dbReference type="STRING" id="441960.B6QTZ4"/>
<keyword evidence="1" id="KW-0175">Coiled coil</keyword>
<dbReference type="InterPro" id="IPR057683">
    <property type="entry name" value="DUF7923"/>
</dbReference>
<dbReference type="VEuPathDB" id="FungiDB:PMAA_007200"/>
<sequence>MELIKDNILPQLDKFVEQDKERDLLLRILIKTIDEKEDQVRKLNYELEHERDSRLRYQHKVRELQEDNKTLDGIIKKDPFVTVLVDGDGAIFRNEFYDNPAHGAQKASVALQQEVRSYLKKTQLDADDVPILVRIFANLHGLAGKMRSLDIIESDKDMRIFAEYFNKSRAEFDMVDVGSGKENADAKMRKTLAQSIKNFQCRKIFFAGCHDAGYMHDLAEYQGDESNKSRIILLETTPAHHSFCEMGYEIVQFDRVFRSLPLESALKQVSSPTSPQTIQPISQEATSLANHGALPANSPQILLPFEAENLISSGKVGHSINYPNSSAVTYATVGLASGNQNISLVKNATAPLKIHRNAKGDRVDTALKAFNNDQTKRQPSIGIEPARPSVETGPCVKGTGVT</sequence>
<gene>
    <name evidence="4" type="ORF">PMAA_007200</name>
</gene>
<dbReference type="PANTHER" id="PTHR37543">
    <property type="entry name" value="CCCH ZINC FINGER DNA BINDING PROTEIN (AFU_ORTHOLOGUE AFUA_5G12760)"/>
    <property type="match status" value="1"/>
</dbReference>
<evidence type="ECO:0000259" key="3">
    <source>
        <dbReference type="Pfam" id="PF25540"/>
    </source>
</evidence>
<dbReference type="EMBL" id="DS995905">
    <property type="protein sequence ID" value="EEA19954.1"/>
    <property type="molecule type" value="Genomic_DNA"/>
</dbReference>
<evidence type="ECO:0000256" key="1">
    <source>
        <dbReference type="SAM" id="Coils"/>
    </source>
</evidence>
<accession>B6QTZ4</accession>
<dbReference type="HOGENOM" id="CLU_031811_2_0_1"/>
<proteinExistence type="predicted"/>
<dbReference type="Proteomes" id="UP000001294">
    <property type="component" value="Unassembled WGS sequence"/>
</dbReference>